<dbReference type="InParanoid" id="A0A3B3IIM6"/>
<dbReference type="Proteomes" id="UP000001038">
    <property type="component" value="Chromosome 14"/>
</dbReference>
<dbReference type="GeneID" id="101156518"/>
<feature type="compositionally biased region" description="Basic residues" evidence="3">
    <location>
        <begin position="303"/>
        <end position="312"/>
    </location>
</feature>
<dbReference type="Pfam" id="PF15268">
    <property type="entry name" value="Dapper"/>
    <property type="match status" value="2"/>
</dbReference>
<dbReference type="GeneTree" id="ENSGT00950000183181"/>
<accession>A0A3B3IIM6</accession>
<evidence type="ECO:0008006" key="6">
    <source>
        <dbReference type="Google" id="ProtNLM"/>
    </source>
</evidence>
<keyword evidence="2" id="KW-0175">Coiled coil</keyword>
<evidence type="ECO:0000256" key="3">
    <source>
        <dbReference type="SAM" id="MobiDB-lite"/>
    </source>
</evidence>
<dbReference type="OrthoDB" id="9886203at2759"/>
<name>A0A3B3IIM6_ORYLA</name>
<dbReference type="Bgee" id="ENSORLG00000023937">
    <property type="expression patterns" value="Expressed in muscle tissue and 5 other cell types or tissues"/>
</dbReference>
<comment type="similarity">
    <text evidence="1">Belongs to the dapper family.</text>
</comment>
<feature type="compositionally biased region" description="Low complexity" evidence="3">
    <location>
        <begin position="562"/>
        <end position="582"/>
    </location>
</feature>
<dbReference type="InterPro" id="IPR024843">
    <property type="entry name" value="Dapper"/>
</dbReference>
<feature type="compositionally biased region" description="Low complexity" evidence="3">
    <location>
        <begin position="458"/>
        <end position="473"/>
    </location>
</feature>
<evidence type="ECO:0000256" key="1">
    <source>
        <dbReference type="ARBA" id="ARBA00010807"/>
    </source>
</evidence>
<feature type="region of interest" description="Disordered" evidence="3">
    <location>
        <begin position="108"/>
        <end position="132"/>
    </location>
</feature>
<keyword evidence="5" id="KW-1185">Reference proteome</keyword>
<evidence type="ECO:0000313" key="5">
    <source>
        <dbReference type="Proteomes" id="UP000001038"/>
    </source>
</evidence>
<gene>
    <name evidence="4" type="primary">LOC101156518</name>
</gene>
<feature type="region of interest" description="Disordered" evidence="3">
    <location>
        <begin position="354"/>
        <end position="409"/>
    </location>
</feature>
<dbReference type="PANTHER" id="PTHR15919">
    <property type="entry name" value="DAPPER-RELATED"/>
    <property type="match status" value="1"/>
</dbReference>
<dbReference type="GO" id="GO:0005737">
    <property type="term" value="C:cytoplasm"/>
    <property type="evidence" value="ECO:0000318"/>
    <property type="project" value="GO_Central"/>
</dbReference>
<feature type="compositionally biased region" description="Basic and acidic residues" evidence="3">
    <location>
        <begin position="438"/>
        <end position="451"/>
    </location>
</feature>
<organism evidence="4 5">
    <name type="scientific">Oryzias latipes</name>
    <name type="common">Japanese rice fish</name>
    <name type="synonym">Japanese killifish</name>
    <dbReference type="NCBI Taxonomy" id="8090"/>
    <lineage>
        <taxon>Eukaryota</taxon>
        <taxon>Metazoa</taxon>
        <taxon>Chordata</taxon>
        <taxon>Craniata</taxon>
        <taxon>Vertebrata</taxon>
        <taxon>Euteleostomi</taxon>
        <taxon>Actinopterygii</taxon>
        <taxon>Neopterygii</taxon>
        <taxon>Teleostei</taxon>
        <taxon>Neoteleostei</taxon>
        <taxon>Acanthomorphata</taxon>
        <taxon>Ovalentaria</taxon>
        <taxon>Atherinomorphae</taxon>
        <taxon>Beloniformes</taxon>
        <taxon>Adrianichthyidae</taxon>
        <taxon>Oryziinae</taxon>
        <taxon>Oryzias</taxon>
    </lineage>
</organism>
<proteinExistence type="inferred from homology"/>
<dbReference type="RefSeq" id="XP_004076373.1">
    <property type="nucleotide sequence ID" value="XM_004076325.4"/>
</dbReference>
<dbReference type="Ensembl" id="ENSORLT00000033101.1">
    <property type="protein sequence ID" value="ENSORLP00000043547.1"/>
    <property type="gene ID" value="ENSORLG00000023937.1"/>
</dbReference>
<dbReference type="KEGG" id="ola:101156518"/>
<sequence length="636" mass="70306">MSFVELPGALGVVYAPFPLPAAAERSRNKERLEASLSGLYELELLKQRQESLVLGALLLGDSPLSGRPDAPNGIAGGHARQISRFQLSHVDSRSSLEEHVAELKIKTEVKSVNSDEEEDRPLTSGEPDTCPEPDHHLVIPCSLPNPQKSRMTKREKILLSEPARQPIVSEDTIQEASHQSYEQPPKTETLGLIQSQALPLRSSKPRTSLTNEARVVSVLTQVSSSCKDEQLSSRKVSLKETSQCSERVFLQGQGQAHHQRMGCSEDATDHQLNVLHQLGFCHKPRQASIINTLKSVSLDHPHSRVAHTHQHSSKTDSPQHFKDYPSPSALTGVHERSSLEEQLVSAEYVPAHPCQNSSRAHHVPSLHKDTEGSKTNQSAHSLDPCFHQEQQSVPSHIQHSKSNVSPKKCRSIEDRSTFTKKVVKKAYRSQVQCNLPRVSDRKCSSVEKDGGRSGSFGKGSRSSQSRIKRQQQSDNGHNRCQSIQELSQDGVDHATMPPPTQKSVPSNHFARRVRKPRPTHSSVTHYQYSYHHQAVESRFEKDKRLCQDDFQAGQGESESTASEPDPTDSSSLSSDSDESGGLVWQFSPQLSPPLPPASSLGAPLQPKAFVKIKASHALKKKILRFRTGSLKVMTTV</sequence>
<feature type="region of interest" description="Disordered" evidence="3">
    <location>
        <begin position="438"/>
        <end position="528"/>
    </location>
</feature>
<feature type="region of interest" description="Disordered" evidence="3">
    <location>
        <begin position="301"/>
        <end position="337"/>
    </location>
</feature>
<feature type="compositionally biased region" description="Polar residues" evidence="3">
    <location>
        <begin position="474"/>
        <end position="487"/>
    </location>
</feature>
<feature type="compositionally biased region" description="Basic residues" evidence="3">
    <location>
        <begin position="509"/>
        <end position="518"/>
    </location>
</feature>
<dbReference type="STRING" id="8090.ENSORLP00000043547"/>
<dbReference type="PANTHER" id="PTHR15919:SF1">
    <property type="entry name" value="DAPPER HOMOLOG 3"/>
    <property type="match status" value="1"/>
</dbReference>
<feature type="compositionally biased region" description="Basic and acidic residues" evidence="3">
    <location>
        <begin position="313"/>
        <end position="323"/>
    </location>
</feature>
<reference evidence="4" key="2">
    <citation type="submission" date="2025-08" db="UniProtKB">
        <authorList>
            <consortium name="Ensembl"/>
        </authorList>
    </citation>
    <scope>IDENTIFICATION</scope>
    <source>
        <strain evidence="4">Hd-rR</strain>
    </source>
</reference>
<reference evidence="4 5" key="1">
    <citation type="journal article" date="2007" name="Nature">
        <title>The medaka draft genome and insights into vertebrate genome evolution.</title>
        <authorList>
            <person name="Kasahara M."/>
            <person name="Naruse K."/>
            <person name="Sasaki S."/>
            <person name="Nakatani Y."/>
            <person name="Qu W."/>
            <person name="Ahsan B."/>
            <person name="Yamada T."/>
            <person name="Nagayasu Y."/>
            <person name="Doi K."/>
            <person name="Kasai Y."/>
            <person name="Jindo T."/>
            <person name="Kobayashi D."/>
            <person name="Shimada A."/>
            <person name="Toyoda A."/>
            <person name="Kuroki Y."/>
            <person name="Fujiyama A."/>
            <person name="Sasaki T."/>
            <person name="Shimizu A."/>
            <person name="Asakawa S."/>
            <person name="Shimizu N."/>
            <person name="Hashimoto S."/>
            <person name="Yang J."/>
            <person name="Lee Y."/>
            <person name="Matsushima K."/>
            <person name="Sugano S."/>
            <person name="Sakaizumi M."/>
            <person name="Narita T."/>
            <person name="Ohishi K."/>
            <person name="Haga S."/>
            <person name="Ohta F."/>
            <person name="Nomoto H."/>
            <person name="Nogata K."/>
            <person name="Morishita T."/>
            <person name="Endo T."/>
            <person name="Shin-I T."/>
            <person name="Takeda H."/>
            <person name="Morishita S."/>
            <person name="Kohara Y."/>
        </authorList>
    </citation>
    <scope>NUCLEOTIDE SEQUENCE [LARGE SCALE GENOMIC DNA]</scope>
    <source>
        <strain evidence="4 5">Hd-rR</strain>
    </source>
</reference>
<reference evidence="4" key="3">
    <citation type="submission" date="2025-09" db="UniProtKB">
        <authorList>
            <consortium name="Ensembl"/>
        </authorList>
    </citation>
    <scope>IDENTIFICATION</scope>
    <source>
        <strain evidence="4">Hd-rR</strain>
    </source>
</reference>
<evidence type="ECO:0000313" key="4">
    <source>
        <dbReference type="Ensembl" id="ENSORLP00000043547.1"/>
    </source>
</evidence>
<feature type="compositionally biased region" description="Polar residues" evidence="3">
    <location>
        <begin position="388"/>
        <end position="405"/>
    </location>
</feature>
<evidence type="ECO:0000256" key="2">
    <source>
        <dbReference type="ARBA" id="ARBA00023054"/>
    </source>
</evidence>
<dbReference type="GO" id="GO:0090090">
    <property type="term" value="P:negative regulation of canonical Wnt signaling pathway"/>
    <property type="evidence" value="ECO:0000318"/>
    <property type="project" value="GO_Central"/>
</dbReference>
<feature type="region of interest" description="Disordered" evidence="3">
    <location>
        <begin position="550"/>
        <end position="602"/>
    </location>
</feature>
<protein>
    <recommendedName>
        <fullName evidence="6">Dishevelled-binding antagonist of beta-catenin 3a</fullName>
    </recommendedName>
</protein>
<dbReference type="AlphaFoldDB" id="A0A3B3IIM6"/>